<comment type="caution">
    <text evidence="1">The sequence shown here is derived from an EMBL/GenBank/DDBJ whole genome shotgun (WGS) entry which is preliminary data.</text>
</comment>
<dbReference type="SUPFAM" id="SSF48576">
    <property type="entry name" value="Terpenoid synthases"/>
    <property type="match status" value="1"/>
</dbReference>
<dbReference type="AlphaFoldDB" id="A0A844Y8V6"/>
<reference evidence="1 2" key="1">
    <citation type="submission" date="2019-12" db="EMBL/GenBank/DDBJ databases">
        <title>Genomic-based taxomic classification of the family Erythrobacteraceae.</title>
        <authorList>
            <person name="Xu L."/>
        </authorList>
    </citation>
    <scope>NUCLEOTIDE SEQUENCE [LARGE SCALE GENOMIC DNA]</scope>
    <source>
        <strain evidence="1 2">JCM 17468</strain>
    </source>
</reference>
<organism evidence="1 2">
    <name type="scientific">Qipengyuania pelagi</name>
    <dbReference type="NCBI Taxonomy" id="994320"/>
    <lineage>
        <taxon>Bacteria</taxon>
        <taxon>Pseudomonadati</taxon>
        <taxon>Pseudomonadota</taxon>
        <taxon>Alphaproteobacteria</taxon>
        <taxon>Sphingomonadales</taxon>
        <taxon>Erythrobacteraceae</taxon>
        <taxon>Qipengyuania</taxon>
    </lineage>
</organism>
<evidence type="ECO:0000313" key="2">
    <source>
        <dbReference type="Proteomes" id="UP000430272"/>
    </source>
</evidence>
<proteinExistence type="predicted"/>
<protein>
    <recommendedName>
        <fullName evidence="3">Phytoene synthase</fullName>
    </recommendedName>
</protein>
<evidence type="ECO:0008006" key="3">
    <source>
        <dbReference type="Google" id="ProtNLM"/>
    </source>
</evidence>
<accession>A0A844Y8V6</accession>
<dbReference type="RefSeq" id="WP_160660276.1">
    <property type="nucleotide sequence ID" value="NZ_BAABDV010000001.1"/>
</dbReference>
<keyword evidence="2" id="KW-1185">Reference proteome</keyword>
<name>A0A844Y8V6_9SPHN</name>
<evidence type="ECO:0000313" key="1">
    <source>
        <dbReference type="EMBL" id="MXO53412.1"/>
    </source>
</evidence>
<dbReference type="Proteomes" id="UP000430272">
    <property type="component" value="Unassembled WGS sequence"/>
</dbReference>
<dbReference type="InterPro" id="IPR008949">
    <property type="entry name" value="Isoprenoid_synthase_dom_sf"/>
</dbReference>
<sequence length="211" mass="23018">MDRAHIHRIANSYTSGAARSAVDTLLALDAQFAKFVFTVSEPILAQMRLAWWRDRFAEPRENWPVGNPILSELASWDADVSGLGRLVDGWEALLANTPPRNADFEAYREGRAVGWLVLADHLGSKADKRAIALASGRWSMADAAASMSESEARELARREGLALPNAPRLPRALRALIVLETIGRRALESGAAPLSRAGDLLSVLRRGLTGR</sequence>
<gene>
    <name evidence="1" type="ORF">GRI47_05240</name>
</gene>
<dbReference type="OrthoDB" id="9814909at2"/>
<dbReference type="EMBL" id="WTYD01000001">
    <property type="protein sequence ID" value="MXO53412.1"/>
    <property type="molecule type" value="Genomic_DNA"/>
</dbReference>